<evidence type="ECO:0000256" key="1">
    <source>
        <dbReference type="ARBA" id="ARBA00008987"/>
    </source>
</evidence>
<dbReference type="EMBL" id="CP048649">
    <property type="protein sequence ID" value="QIB68014.1"/>
    <property type="molecule type" value="Genomic_DNA"/>
</dbReference>
<evidence type="ECO:0000256" key="2">
    <source>
        <dbReference type="ARBA" id="ARBA00022448"/>
    </source>
</evidence>
<evidence type="ECO:0000256" key="5">
    <source>
        <dbReference type="ARBA" id="ARBA00023284"/>
    </source>
</evidence>
<dbReference type="AlphaFoldDB" id="A0A858BTB7"/>
<evidence type="ECO:0000256" key="8">
    <source>
        <dbReference type="PIRSR" id="PIRSR000077-4"/>
    </source>
</evidence>
<dbReference type="PANTHER" id="PTHR45663:SF11">
    <property type="entry name" value="GEO12009P1"/>
    <property type="match status" value="1"/>
</dbReference>
<evidence type="ECO:0000256" key="7">
    <source>
        <dbReference type="PIRNR" id="PIRNR000077"/>
    </source>
</evidence>
<evidence type="ECO:0000256" key="6">
    <source>
        <dbReference type="NCBIfam" id="TIGR01068"/>
    </source>
</evidence>
<keyword evidence="4 8" id="KW-1015">Disulfide bond</keyword>
<sequence length="104" mass="11869">MQNVTNDNFEEEILNSDIPVLLEFYSDGCMPCKRLSPTLAELEEEYHELKIKKMNVAFGAETAGKYSVMSVPTIIFFKEGQEVHRISGLVKKAELEEVIKEVTR</sequence>
<comment type="similarity">
    <text evidence="1 7">Belongs to the thioredoxin family.</text>
</comment>
<dbReference type="PANTHER" id="PTHR45663">
    <property type="entry name" value="GEO12009P1"/>
    <property type="match status" value="1"/>
</dbReference>
<feature type="disulfide bond" description="Redox-active" evidence="8">
    <location>
        <begin position="29"/>
        <end position="32"/>
    </location>
</feature>
<evidence type="ECO:0000256" key="4">
    <source>
        <dbReference type="ARBA" id="ARBA00023157"/>
    </source>
</evidence>
<keyword evidence="2" id="KW-0813">Transport</keyword>
<evidence type="ECO:0000313" key="10">
    <source>
        <dbReference type="EMBL" id="QIB68014.1"/>
    </source>
</evidence>
<accession>A0A858BTB7</accession>
<dbReference type="InterPro" id="IPR036249">
    <property type="entry name" value="Thioredoxin-like_sf"/>
</dbReference>
<feature type="domain" description="Thioredoxin" evidence="9">
    <location>
        <begin position="1"/>
        <end position="104"/>
    </location>
</feature>
<keyword evidence="5 8" id="KW-0676">Redox-active center</keyword>
<dbReference type="KEGG" id="abut:Ami103574_01245"/>
<gene>
    <name evidence="10" type="primary">trxA</name>
    <name evidence="10" type="ORF">Ami103574_01245</name>
</gene>
<dbReference type="PROSITE" id="PS51352">
    <property type="entry name" value="THIOREDOXIN_2"/>
    <property type="match status" value="1"/>
</dbReference>
<evidence type="ECO:0000259" key="9">
    <source>
        <dbReference type="PROSITE" id="PS51352"/>
    </source>
</evidence>
<dbReference type="NCBIfam" id="TIGR01068">
    <property type="entry name" value="thioredoxin"/>
    <property type="match status" value="1"/>
</dbReference>
<keyword evidence="3" id="KW-0249">Electron transport</keyword>
<dbReference type="InterPro" id="IPR005746">
    <property type="entry name" value="Thioredoxin"/>
</dbReference>
<dbReference type="Gene3D" id="3.40.30.10">
    <property type="entry name" value="Glutaredoxin"/>
    <property type="match status" value="1"/>
</dbReference>
<protein>
    <recommendedName>
        <fullName evidence="6 7">Thioredoxin</fullName>
    </recommendedName>
</protein>
<reference evidence="10 11" key="1">
    <citation type="submission" date="2020-02" db="EMBL/GenBank/DDBJ databases">
        <authorList>
            <person name="Kim Y.B."/>
            <person name="Roh S.W."/>
        </authorList>
    </citation>
    <scope>NUCLEOTIDE SEQUENCE [LARGE SCALE GENOMIC DNA]</scope>
    <source>
        <strain evidence="10 11">DSM 103574</strain>
    </source>
</reference>
<proteinExistence type="inferred from homology"/>
<name>A0A858BTB7_9FIRM</name>
<evidence type="ECO:0000256" key="3">
    <source>
        <dbReference type="ARBA" id="ARBA00022982"/>
    </source>
</evidence>
<dbReference type="CDD" id="cd02947">
    <property type="entry name" value="TRX_family"/>
    <property type="match status" value="1"/>
</dbReference>
<dbReference type="SUPFAM" id="SSF52833">
    <property type="entry name" value="Thioredoxin-like"/>
    <property type="match status" value="1"/>
</dbReference>
<dbReference type="GO" id="GO:0005829">
    <property type="term" value="C:cytosol"/>
    <property type="evidence" value="ECO:0007669"/>
    <property type="project" value="TreeGrafter"/>
</dbReference>
<organism evidence="10 11">
    <name type="scientific">Aminipila butyrica</name>
    <dbReference type="NCBI Taxonomy" id="433296"/>
    <lineage>
        <taxon>Bacteria</taxon>
        <taxon>Bacillati</taxon>
        <taxon>Bacillota</taxon>
        <taxon>Clostridia</taxon>
        <taxon>Peptostreptococcales</taxon>
        <taxon>Anaerovoracaceae</taxon>
        <taxon>Aminipila</taxon>
    </lineage>
</organism>
<dbReference type="GO" id="GO:0015035">
    <property type="term" value="F:protein-disulfide reductase activity"/>
    <property type="evidence" value="ECO:0007669"/>
    <property type="project" value="UniProtKB-UniRule"/>
</dbReference>
<dbReference type="RefSeq" id="WP_163064934.1">
    <property type="nucleotide sequence ID" value="NZ_CP048649.1"/>
</dbReference>
<evidence type="ECO:0000313" key="11">
    <source>
        <dbReference type="Proteomes" id="UP000466848"/>
    </source>
</evidence>
<dbReference type="InterPro" id="IPR013766">
    <property type="entry name" value="Thioredoxin_domain"/>
</dbReference>
<dbReference type="Proteomes" id="UP000466848">
    <property type="component" value="Chromosome"/>
</dbReference>
<dbReference type="GO" id="GO:0045454">
    <property type="term" value="P:cell redox homeostasis"/>
    <property type="evidence" value="ECO:0007669"/>
    <property type="project" value="TreeGrafter"/>
</dbReference>
<keyword evidence="11" id="KW-1185">Reference proteome</keyword>
<dbReference type="PIRSF" id="PIRSF000077">
    <property type="entry name" value="Thioredoxin"/>
    <property type="match status" value="1"/>
</dbReference>
<dbReference type="Pfam" id="PF00085">
    <property type="entry name" value="Thioredoxin"/>
    <property type="match status" value="1"/>
</dbReference>